<dbReference type="EMBL" id="VBQZ03000032">
    <property type="protein sequence ID" value="MXQ86449.1"/>
    <property type="molecule type" value="Genomic_DNA"/>
</dbReference>
<keyword evidence="2" id="KW-1185">Reference proteome</keyword>
<protein>
    <submittedName>
        <fullName evidence="1">Uncharacterized protein</fullName>
    </submittedName>
</protein>
<evidence type="ECO:0000313" key="1">
    <source>
        <dbReference type="EMBL" id="MXQ86449.1"/>
    </source>
</evidence>
<accession>A0A6B0R8D5</accession>
<organism evidence="1 2">
    <name type="scientific">Bos mutus</name>
    <name type="common">wild yak</name>
    <dbReference type="NCBI Taxonomy" id="72004"/>
    <lineage>
        <taxon>Eukaryota</taxon>
        <taxon>Metazoa</taxon>
        <taxon>Chordata</taxon>
        <taxon>Craniata</taxon>
        <taxon>Vertebrata</taxon>
        <taxon>Euteleostomi</taxon>
        <taxon>Mammalia</taxon>
        <taxon>Eutheria</taxon>
        <taxon>Laurasiatheria</taxon>
        <taxon>Artiodactyla</taxon>
        <taxon>Ruminantia</taxon>
        <taxon>Pecora</taxon>
        <taxon>Bovidae</taxon>
        <taxon>Bovinae</taxon>
        <taxon>Bos</taxon>
    </lineage>
</organism>
<comment type="caution">
    <text evidence="1">The sequence shown here is derived from an EMBL/GenBank/DDBJ whole genome shotgun (WGS) entry which is preliminary data.</text>
</comment>
<evidence type="ECO:0000313" key="2">
    <source>
        <dbReference type="Proteomes" id="UP000322234"/>
    </source>
</evidence>
<dbReference type="AlphaFoldDB" id="A0A6B0R8D5"/>
<gene>
    <name evidence="1" type="ORF">E5288_WYG003163</name>
</gene>
<proteinExistence type="predicted"/>
<dbReference type="Proteomes" id="UP000322234">
    <property type="component" value="Unassembled WGS sequence"/>
</dbReference>
<name>A0A6B0R8D5_9CETA</name>
<sequence>MPWTQLAADKLETAASAACGARPDVFVVPIDDKFSRSAPTYSSERAESVPIKEMTTESVDFKKKDFQYYLERRSGFLSLEDDWKMQPHLEIRVLSESRHRSVLTIVQHPKAPPLLSFDCSTWLSEEFIIALYDIELSPEIELWEQTSGPYS</sequence>
<reference evidence="1" key="1">
    <citation type="submission" date="2019-10" db="EMBL/GenBank/DDBJ databases">
        <title>The sequence and de novo assembly of the wild yak genome.</title>
        <authorList>
            <person name="Liu Y."/>
        </authorList>
    </citation>
    <scope>NUCLEOTIDE SEQUENCE [LARGE SCALE GENOMIC DNA]</scope>
    <source>
        <strain evidence="1">WY2019</strain>
    </source>
</reference>